<gene>
    <name evidence="4" type="ORF">H1V43_37855</name>
</gene>
<reference evidence="4 5" key="1">
    <citation type="submission" date="2020-07" db="EMBL/GenBank/DDBJ databases">
        <title>Streptomyces isolated from Indian soil.</title>
        <authorList>
            <person name="Mandal S."/>
            <person name="Maiti P.K."/>
        </authorList>
    </citation>
    <scope>NUCLEOTIDE SEQUENCE [LARGE SCALE GENOMIC DNA]</scope>
    <source>
        <strain evidence="4 5">PSKA54</strain>
    </source>
</reference>
<dbReference type="Pfam" id="PF13828">
    <property type="entry name" value="DUF4190"/>
    <property type="match status" value="1"/>
</dbReference>
<sequence>MTENDQHIPGDSAPRDPWAPPAESDPKVALGKPQQSQQPQPLVPPQGGQAAPIHEQETLVDGGEGGSFAPVDGGPGWGPVPGTGPGPGSGPVPGTGPGPGPFPGPGDAVPPVPPAPGGPALGYGGLPPYPESSRAAAQGYGGYGYPGYGYPGYGWPGMPTQPRNGMGIAALVLGILSVCLFCLYGVVSVVLGVLALIFGLQGRKLAKRGEATNSGMAVAGIVTGSVGIVLGMVIVGLLIWGFSQMEQYEESGESDPFSTSLIVGSGR</sequence>
<evidence type="ECO:0000313" key="4">
    <source>
        <dbReference type="EMBL" id="MBA4866963.1"/>
    </source>
</evidence>
<evidence type="ECO:0000256" key="1">
    <source>
        <dbReference type="SAM" id="MobiDB-lite"/>
    </source>
</evidence>
<keyword evidence="5" id="KW-1185">Reference proteome</keyword>
<name>A0A7W2D997_9ACTN</name>
<feature type="compositionally biased region" description="Low complexity" evidence="1">
    <location>
        <begin position="33"/>
        <end position="52"/>
    </location>
</feature>
<keyword evidence="2" id="KW-1133">Transmembrane helix</keyword>
<feature type="region of interest" description="Disordered" evidence="1">
    <location>
        <begin position="1"/>
        <end position="126"/>
    </location>
</feature>
<evidence type="ECO:0000259" key="3">
    <source>
        <dbReference type="Pfam" id="PF13828"/>
    </source>
</evidence>
<organism evidence="4 5">
    <name type="scientific">Streptomyces himalayensis subsp. aureolus</name>
    <dbReference type="NCBI Taxonomy" id="2758039"/>
    <lineage>
        <taxon>Bacteria</taxon>
        <taxon>Bacillati</taxon>
        <taxon>Actinomycetota</taxon>
        <taxon>Actinomycetes</taxon>
        <taxon>Kitasatosporales</taxon>
        <taxon>Streptomycetaceae</taxon>
        <taxon>Streptomyces</taxon>
        <taxon>Streptomyces himalayensis</taxon>
    </lineage>
</organism>
<accession>A0A7W2D997</accession>
<feature type="compositionally biased region" description="Pro residues" evidence="1">
    <location>
        <begin position="82"/>
        <end position="117"/>
    </location>
</feature>
<dbReference type="RefSeq" id="WP_181868304.1">
    <property type="nucleotide sequence ID" value="NZ_JACEQY010000082.1"/>
</dbReference>
<feature type="domain" description="DUF4190" evidence="3">
    <location>
        <begin position="166"/>
        <end position="233"/>
    </location>
</feature>
<keyword evidence="2" id="KW-0812">Transmembrane</keyword>
<dbReference type="AlphaFoldDB" id="A0A7W2D997"/>
<dbReference type="EMBL" id="JACEQY010000082">
    <property type="protein sequence ID" value="MBA4866963.1"/>
    <property type="molecule type" value="Genomic_DNA"/>
</dbReference>
<proteinExistence type="predicted"/>
<evidence type="ECO:0000313" key="5">
    <source>
        <dbReference type="Proteomes" id="UP000586976"/>
    </source>
</evidence>
<dbReference type="Proteomes" id="UP000586976">
    <property type="component" value="Unassembled WGS sequence"/>
</dbReference>
<comment type="caution">
    <text evidence="4">The sequence shown here is derived from an EMBL/GenBank/DDBJ whole genome shotgun (WGS) entry which is preliminary data.</text>
</comment>
<keyword evidence="2" id="KW-0472">Membrane</keyword>
<protein>
    <submittedName>
        <fullName evidence="4">DUF4190 domain-containing protein</fullName>
    </submittedName>
</protein>
<feature type="transmembrane region" description="Helical" evidence="2">
    <location>
        <begin position="168"/>
        <end position="198"/>
    </location>
</feature>
<dbReference type="InterPro" id="IPR025241">
    <property type="entry name" value="DUF4190"/>
</dbReference>
<evidence type="ECO:0000256" key="2">
    <source>
        <dbReference type="SAM" id="Phobius"/>
    </source>
</evidence>
<feature type="transmembrane region" description="Helical" evidence="2">
    <location>
        <begin position="218"/>
        <end position="242"/>
    </location>
</feature>